<evidence type="ECO:0000256" key="1">
    <source>
        <dbReference type="ARBA" id="ARBA00004496"/>
    </source>
</evidence>
<dbReference type="SUPFAM" id="SSF53633">
    <property type="entry name" value="Carbamate kinase-like"/>
    <property type="match status" value="1"/>
</dbReference>
<keyword evidence="9 11" id="KW-0665">Pyrimidine biosynthesis</keyword>
<dbReference type="PIRSF" id="PIRSF005650">
    <property type="entry name" value="Uridylate_kin"/>
    <property type="match status" value="1"/>
</dbReference>
<comment type="similarity">
    <text evidence="3 11">Belongs to the UMP kinase family.</text>
</comment>
<dbReference type="InterPro" id="IPR036393">
    <property type="entry name" value="AceGlu_kinase-like_sf"/>
</dbReference>
<feature type="binding site" evidence="11">
    <location>
        <begin position="9"/>
        <end position="10"/>
    </location>
    <ligand>
        <name>ATP</name>
        <dbReference type="ChEBI" id="CHEBI:30616"/>
    </ligand>
</feature>
<dbReference type="GO" id="GO:0006225">
    <property type="term" value="P:UDP biosynthetic process"/>
    <property type="evidence" value="ECO:0007669"/>
    <property type="project" value="TreeGrafter"/>
</dbReference>
<comment type="pathway">
    <text evidence="2 11">Pyrimidine metabolism; CTP biosynthesis via de novo pathway; UDP from UMP (UMPK route): step 1/1.</text>
</comment>
<evidence type="ECO:0000256" key="4">
    <source>
        <dbReference type="ARBA" id="ARBA00022490"/>
    </source>
</evidence>
<feature type="binding site" evidence="11">
    <location>
        <position position="44"/>
    </location>
    <ligand>
        <name>ATP</name>
        <dbReference type="ChEBI" id="CHEBI:30616"/>
    </ligand>
</feature>
<dbReference type="HAMAP" id="MF_01220_A">
    <property type="entry name" value="PyrH_A"/>
    <property type="match status" value="1"/>
</dbReference>
<dbReference type="CDD" id="cd04253">
    <property type="entry name" value="AAK_UMPK-PyrH-Pf"/>
    <property type="match status" value="1"/>
</dbReference>
<accession>A0A371ND98</accession>
<comment type="caution">
    <text evidence="13">The sequence shown here is derived from an EMBL/GenBank/DDBJ whole genome shotgun (WGS) entry which is preliminary data.</text>
</comment>
<evidence type="ECO:0000256" key="6">
    <source>
        <dbReference type="ARBA" id="ARBA00022741"/>
    </source>
</evidence>
<feature type="binding site" evidence="11">
    <location>
        <position position="65"/>
    </location>
    <ligand>
        <name>UMP</name>
        <dbReference type="ChEBI" id="CHEBI:57865"/>
    </ligand>
</feature>
<keyword evidence="6 11" id="KW-0547">Nucleotide-binding</keyword>
<comment type="subunit">
    <text evidence="11">Homohexamer.</text>
</comment>
<keyword evidence="7 11" id="KW-0418">Kinase</keyword>
<dbReference type="AlphaFoldDB" id="A0A371ND98"/>
<evidence type="ECO:0000256" key="11">
    <source>
        <dbReference type="HAMAP-Rule" id="MF_01220"/>
    </source>
</evidence>
<comment type="catalytic activity">
    <reaction evidence="10 11">
        <text>UMP + ATP = UDP + ADP</text>
        <dbReference type="Rhea" id="RHEA:24400"/>
        <dbReference type="ChEBI" id="CHEBI:30616"/>
        <dbReference type="ChEBI" id="CHEBI:57865"/>
        <dbReference type="ChEBI" id="CHEBI:58223"/>
        <dbReference type="ChEBI" id="CHEBI:456216"/>
        <dbReference type="EC" id="2.7.4.22"/>
    </reaction>
</comment>
<sequence>MRIVITIGGSIIISEFSHEMFRAYADILNSLRDEHDLFVVVGGGRPARDYIGVARELGASEARCDDIGIDVTRLNARLLITALGDSAYPGVPENFREALEVAATGRIVVMGGTEPAHSTDAVGAILAETVEADLMINLTSVDGFYDRDPAKYPDARFYPEITASEMLEHLRGSDVRAGTYEFFDHTALHMIRRSGIRTMIVNGNDPENLLRAIDGEIGTTVIPE</sequence>
<organism evidence="13 14">
    <name type="scientific">Methanothermobacter defluvii</name>
    <dbReference type="NCBI Taxonomy" id="49339"/>
    <lineage>
        <taxon>Archaea</taxon>
        <taxon>Methanobacteriati</taxon>
        <taxon>Methanobacteriota</taxon>
        <taxon>Methanomada group</taxon>
        <taxon>Methanobacteria</taxon>
        <taxon>Methanobacteriales</taxon>
        <taxon>Methanobacteriaceae</taxon>
        <taxon>Methanothermobacter</taxon>
    </lineage>
</organism>
<evidence type="ECO:0000256" key="7">
    <source>
        <dbReference type="ARBA" id="ARBA00022777"/>
    </source>
</evidence>
<dbReference type="GO" id="GO:0005524">
    <property type="term" value="F:ATP binding"/>
    <property type="evidence" value="ECO:0007669"/>
    <property type="project" value="UniProtKB-KW"/>
</dbReference>
<evidence type="ECO:0000259" key="12">
    <source>
        <dbReference type="Pfam" id="PF00696"/>
    </source>
</evidence>
<dbReference type="UniPathway" id="UPA00159">
    <property type="reaction ID" value="UER00275"/>
</dbReference>
<protein>
    <recommendedName>
        <fullName evidence="11">Uridylate kinase</fullName>
        <shortName evidence="11">UK</shortName>
        <ecNumber evidence="11">2.7.4.22</ecNumber>
    </recommendedName>
    <alternativeName>
        <fullName evidence="11">Uridine monophosphate kinase</fullName>
        <shortName evidence="11">UMP kinase</shortName>
        <shortName evidence="11">UMPK</shortName>
    </alternativeName>
</protein>
<proteinExistence type="inferred from homology"/>
<feature type="binding site" evidence="11">
    <location>
        <position position="48"/>
    </location>
    <ligand>
        <name>ATP</name>
        <dbReference type="ChEBI" id="CHEBI:30616"/>
    </ligand>
</feature>
<evidence type="ECO:0000313" key="13">
    <source>
        <dbReference type="EMBL" id="REE28493.1"/>
    </source>
</evidence>
<dbReference type="EC" id="2.7.4.22" evidence="11"/>
<evidence type="ECO:0000256" key="10">
    <source>
        <dbReference type="ARBA" id="ARBA00047767"/>
    </source>
</evidence>
<feature type="binding site" evidence="11">
    <location>
        <position position="139"/>
    </location>
    <ligand>
        <name>ATP</name>
        <dbReference type="ChEBI" id="CHEBI:30616"/>
    </ligand>
</feature>
<dbReference type="RefSeq" id="WP_115892114.1">
    <property type="nucleotide sequence ID" value="NZ_QREL01000001.1"/>
</dbReference>
<dbReference type="GO" id="GO:0044210">
    <property type="term" value="P:'de novo' CTP biosynthetic process"/>
    <property type="evidence" value="ECO:0007669"/>
    <property type="project" value="UniProtKB-UniRule"/>
</dbReference>
<dbReference type="GO" id="GO:0005737">
    <property type="term" value="C:cytoplasm"/>
    <property type="evidence" value="ECO:0007669"/>
    <property type="project" value="UniProtKB-SubCell"/>
</dbReference>
<keyword evidence="14" id="KW-1185">Reference proteome</keyword>
<evidence type="ECO:0000256" key="2">
    <source>
        <dbReference type="ARBA" id="ARBA00004791"/>
    </source>
</evidence>
<dbReference type="EMBL" id="QREL01000001">
    <property type="protein sequence ID" value="REE28493.1"/>
    <property type="molecule type" value="Genomic_DNA"/>
</dbReference>
<dbReference type="NCBIfam" id="TIGR02076">
    <property type="entry name" value="pyrH_arch"/>
    <property type="match status" value="1"/>
</dbReference>
<feature type="binding site" evidence="11">
    <location>
        <position position="43"/>
    </location>
    <ligand>
        <name>UMP</name>
        <dbReference type="ChEBI" id="CHEBI:57865"/>
    </ligand>
</feature>
<dbReference type="GO" id="GO:0033862">
    <property type="term" value="F:UMP kinase activity"/>
    <property type="evidence" value="ECO:0007669"/>
    <property type="project" value="UniProtKB-EC"/>
</dbReference>
<keyword evidence="5 11" id="KW-0808">Transferase</keyword>
<feature type="domain" description="Aspartate/glutamate/uridylate kinase" evidence="12">
    <location>
        <begin position="1"/>
        <end position="202"/>
    </location>
</feature>
<evidence type="ECO:0000256" key="3">
    <source>
        <dbReference type="ARBA" id="ARBA00007614"/>
    </source>
</evidence>
<comment type="caution">
    <text evidence="11">Lacks conserved residue(s) required for the propagation of feature annotation.</text>
</comment>
<feature type="binding site" evidence="11">
    <location>
        <position position="148"/>
    </location>
    <ligand>
        <name>ATP</name>
        <dbReference type="ChEBI" id="CHEBI:30616"/>
    </ligand>
</feature>
<dbReference type="PANTHER" id="PTHR42833">
    <property type="entry name" value="URIDYLATE KINASE"/>
    <property type="match status" value="1"/>
</dbReference>
<comment type="activity regulation">
    <text evidence="11">Inhibited by UTP.</text>
</comment>
<name>A0A371ND98_9EURY</name>
<evidence type="ECO:0000313" key="14">
    <source>
        <dbReference type="Proteomes" id="UP000256864"/>
    </source>
</evidence>
<dbReference type="InterPro" id="IPR001048">
    <property type="entry name" value="Asp/Glu/Uridylate_kinase"/>
</dbReference>
<dbReference type="InterPro" id="IPR011818">
    <property type="entry name" value="Uridylate_kinase_arch/spir"/>
</dbReference>
<evidence type="ECO:0000256" key="9">
    <source>
        <dbReference type="ARBA" id="ARBA00022975"/>
    </source>
</evidence>
<evidence type="ECO:0000256" key="5">
    <source>
        <dbReference type="ARBA" id="ARBA00022679"/>
    </source>
</evidence>
<comment type="function">
    <text evidence="11">Catalyzes the reversible phosphorylation of UMP to UDP.</text>
</comment>
<keyword evidence="4 11" id="KW-0963">Cytoplasm</keyword>
<keyword evidence="8 11" id="KW-0067">ATP-binding</keyword>
<comment type="subcellular location">
    <subcellularLocation>
        <location evidence="1 11">Cytoplasm</location>
    </subcellularLocation>
</comment>
<dbReference type="Proteomes" id="UP000256864">
    <property type="component" value="Unassembled WGS sequence"/>
</dbReference>
<dbReference type="InterPro" id="IPR011817">
    <property type="entry name" value="Uridylate_kinase"/>
</dbReference>
<dbReference type="Gene3D" id="3.40.1160.10">
    <property type="entry name" value="Acetylglutamate kinase-like"/>
    <property type="match status" value="1"/>
</dbReference>
<gene>
    <name evidence="11" type="primary">pyrH</name>
    <name evidence="13" type="ORF">C7452_0505</name>
</gene>
<reference evidence="13 14" key="1">
    <citation type="submission" date="2018-07" db="EMBL/GenBank/DDBJ databases">
        <title>Genomic Encyclopedia of Type Strains, Phase IV (KMG-IV): sequencing the most valuable type-strain genomes for metagenomic binning, comparative biology and taxonomic classification.</title>
        <authorList>
            <person name="Goeker M."/>
        </authorList>
    </citation>
    <scope>NUCLEOTIDE SEQUENCE [LARGE SCALE GENOMIC DNA]</scope>
    <source>
        <strain evidence="13 14">DSM 7466</strain>
    </source>
</reference>
<dbReference type="PANTHER" id="PTHR42833:SF4">
    <property type="entry name" value="URIDYLATE KINASE PUMPKIN, CHLOROPLASTIC"/>
    <property type="match status" value="1"/>
</dbReference>
<evidence type="ECO:0000256" key="8">
    <source>
        <dbReference type="ARBA" id="ARBA00022840"/>
    </source>
</evidence>
<dbReference type="Pfam" id="PF00696">
    <property type="entry name" value="AA_kinase"/>
    <property type="match status" value="1"/>
</dbReference>
<feature type="binding site" evidence="11">
    <location>
        <begin position="113"/>
        <end position="119"/>
    </location>
    <ligand>
        <name>UMP</name>
        <dbReference type="ChEBI" id="CHEBI:57865"/>
    </ligand>
</feature>
<feature type="binding site" evidence="11">
    <location>
        <position position="145"/>
    </location>
    <ligand>
        <name>ATP</name>
        <dbReference type="ChEBI" id="CHEBI:30616"/>
    </ligand>
</feature>